<evidence type="ECO:0000256" key="1">
    <source>
        <dbReference type="ARBA" id="ARBA00023015"/>
    </source>
</evidence>
<feature type="domain" description="HTH araC/xylS-type" evidence="5">
    <location>
        <begin position="195"/>
        <end position="296"/>
    </location>
</feature>
<dbReference type="InterPro" id="IPR020449">
    <property type="entry name" value="Tscrpt_reg_AraC-type_HTH"/>
</dbReference>
<proteinExistence type="predicted"/>
<name>A0ABS0NVJ8_9BRAD</name>
<dbReference type="EMBL" id="JACEGD010000001">
    <property type="protein sequence ID" value="MBH5384872.1"/>
    <property type="molecule type" value="Genomic_DNA"/>
</dbReference>
<dbReference type="InterPro" id="IPR009057">
    <property type="entry name" value="Homeodomain-like_sf"/>
</dbReference>
<reference evidence="6 7" key="1">
    <citation type="submission" date="2020-07" db="EMBL/GenBank/DDBJ databases">
        <title>Bradyrhizobium diversity isolated from nodules of indigenous legumes of Western Australia.</title>
        <authorList>
            <person name="Klepa M.S."/>
        </authorList>
    </citation>
    <scope>NUCLEOTIDE SEQUENCE [LARGE SCALE GENOMIC DNA]</scope>
    <source>
        <strain evidence="6 7">CNPSo 4019</strain>
    </source>
</reference>
<dbReference type="PRINTS" id="PR00032">
    <property type="entry name" value="HTHARAC"/>
</dbReference>
<dbReference type="PROSITE" id="PS01124">
    <property type="entry name" value="HTH_ARAC_FAMILY_2"/>
    <property type="match status" value="1"/>
</dbReference>
<comment type="caution">
    <text evidence="6">The sequence shown here is derived from an EMBL/GenBank/DDBJ whole genome shotgun (WGS) entry which is preliminary data.</text>
</comment>
<dbReference type="RefSeq" id="WP_197964637.1">
    <property type="nucleotide sequence ID" value="NZ_JACEGD010000001.1"/>
</dbReference>
<feature type="region of interest" description="Disordered" evidence="4">
    <location>
        <begin position="293"/>
        <end position="325"/>
    </location>
</feature>
<protein>
    <submittedName>
        <fullName evidence="6">Helix-turn-helix domain-containing protein</fullName>
    </submittedName>
</protein>
<dbReference type="SMART" id="SM00342">
    <property type="entry name" value="HTH_ARAC"/>
    <property type="match status" value="1"/>
</dbReference>
<dbReference type="InterPro" id="IPR050204">
    <property type="entry name" value="AraC_XylS_family_regulators"/>
</dbReference>
<dbReference type="SUPFAM" id="SSF46689">
    <property type="entry name" value="Homeodomain-like"/>
    <property type="match status" value="1"/>
</dbReference>
<dbReference type="Pfam" id="PF14525">
    <property type="entry name" value="AraC_binding_2"/>
    <property type="match status" value="1"/>
</dbReference>
<dbReference type="InterPro" id="IPR035418">
    <property type="entry name" value="AraC-bd_2"/>
</dbReference>
<dbReference type="InterPro" id="IPR018060">
    <property type="entry name" value="HTH_AraC"/>
</dbReference>
<keyword evidence="1" id="KW-0805">Transcription regulation</keyword>
<evidence type="ECO:0000256" key="2">
    <source>
        <dbReference type="ARBA" id="ARBA00023125"/>
    </source>
</evidence>
<dbReference type="Proteomes" id="UP001194539">
    <property type="component" value="Unassembled WGS sequence"/>
</dbReference>
<dbReference type="Pfam" id="PF12833">
    <property type="entry name" value="HTH_18"/>
    <property type="match status" value="1"/>
</dbReference>
<dbReference type="PANTHER" id="PTHR46796">
    <property type="entry name" value="HTH-TYPE TRANSCRIPTIONAL ACTIVATOR RHAS-RELATED"/>
    <property type="match status" value="1"/>
</dbReference>
<evidence type="ECO:0000256" key="3">
    <source>
        <dbReference type="ARBA" id="ARBA00023163"/>
    </source>
</evidence>
<gene>
    <name evidence="6" type="ORF">H1B27_01035</name>
</gene>
<evidence type="ECO:0000256" key="4">
    <source>
        <dbReference type="SAM" id="MobiDB-lite"/>
    </source>
</evidence>
<dbReference type="PANTHER" id="PTHR46796:SF6">
    <property type="entry name" value="ARAC SUBFAMILY"/>
    <property type="match status" value="1"/>
</dbReference>
<dbReference type="Gene3D" id="1.10.10.60">
    <property type="entry name" value="Homeodomain-like"/>
    <property type="match status" value="1"/>
</dbReference>
<organism evidence="6 7">
    <name type="scientific">Bradyrhizobium diversitatis</name>
    <dbReference type="NCBI Taxonomy" id="2755406"/>
    <lineage>
        <taxon>Bacteria</taxon>
        <taxon>Pseudomonadati</taxon>
        <taxon>Pseudomonadota</taxon>
        <taxon>Alphaproteobacteria</taxon>
        <taxon>Hyphomicrobiales</taxon>
        <taxon>Nitrobacteraceae</taxon>
        <taxon>Bradyrhizobium</taxon>
    </lineage>
</organism>
<evidence type="ECO:0000259" key="5">
    <source>
        <dbReference type="PROSITE" id="PS01124"/>
    </source>
</evidence>
<keyword evidence="2" id="KW-0238">DNA-binding</keyword>
<accession>A0ABS0NVJ8</accession>
<sequence>MASLTSLASREEYTGLDGDGDKGPAPHQRTRIGRLDLELVEPHRALTCSWTRTASIHDASYALVFPLTGCVAFSQDGRVGIARAGEYVLLSELAFYELSSDKAARFLVLRIPAAELRGRLVSIEDHISRRFKPNEQMTRLLAGMIGSVAELFIEFPAPNPQALATEVISFVALTIGAEDRGAATDVRNARYHLRRRIVDFIESHLGDQSLSPKKIAASSRISLSYLYSLFTDNETTVSQFVQTRRLQRAYEILVADPKGHRTVSEVAYEVGFKNVSHFSRCFSRHFKVAPRDVRQAQEAAPRPGSATRAVEPNGSSSPRMASSRKAFGSPYWDVHKQELRETV</sequence>
<evidence type="ECO:0000313" key="6">
    <source>
        <dbReference type="EMBL" id="MBH5384872.1"/>
    </source>
</evidence>
<keyword evidence="7" id="KW-1185">Reference proteome</keyword>
<keyword evidence="3" id="KW-0804">Transcription</keyword>
<evidence type="ECO:0000313" key="7">
    <source>
        <dbReference type="Proteomes" id="UP001194539"/>
    </source>
</evidence>